<gene>
    <name evidence="4" type="ORF">HJG54_16710</name>
</gene>
<evidence type="ECO:0000313" key="4">
    <source>
        <dbReference type="EMBL" id="WNZ24335.1"/>
    </source>
</evidence>
<feature type="region of interest" description="Disordered" evidence="2">
    <location>
        <begin position="124"/>
        <end position="152"/>
    </location>
</feature>
<reference evidence="4" key="1">
    <citation type="submission" date="2020-05" db="EMBL/GenBank/DDBJ databases">
        <authorList>
            <person name="Zhu T."/>
            <person name="Keshari N."/>
            <person name="Lu X."/>
        </authorList>
    </citation>
    <scope>NUCLEOTIDE SEQUENCE</scope>
    <source>
        <strain evidence="4">NK1-12</strain>
    </source>
</reference>
<dbReference type="SUPFAM" id="SSF56300">
    <property type="entry name" value="Metallo-dependent phosphatases"/>
    <property type="match status" value="1"/>
</dbReference>
<dbReference type="InterPro" id="IPR019079">
    <property type="entry name" value="Capsule_synth_CapA"/>
</dbReference>
<feature type="region of interest" description="Disordered" evidence="2">
    <location>
        <begin position="709"/>
        <end position="738"/>
    </location>
</feature>
<name>A0AA96WGV0_9CYAN</name>
<evidence type="ECO:0000256" key="2">
    <source>
        <dbReference type="SAM" id="MobiDB-lite"/>
    </source>
</evidence>
<dbReference type="EMBL" id="CP053586">
    <property type="protein sequence ID" value="WNZ24335.1"/>
    <property type="molecule type" value="Genomic_DNA"/>
</dbReference>
<evidence type="ECO:0000256" key="1">
    <source>
        <dbReference type="ARBA" id="ARBA00005662"/>
    </source>
</evidence>
<dbReference type="Pfam" id="PF09587">
    <property type="entry name" value="PGA_cap"/>
    <property type="match status" value="1"/>
</dbReference>
<dbReference type="PANTHER" id="PTHR33393">
    <property type="entry name" value="POLYGLUTAMINE SYNTHESIS ACCESSORY PROTEIN RV0574C-RELATED"/>
    <property type="match status" value="1"/>
</dbReference>
<organism evidence="4">
    <name type="scientific">Leptolyngbya sp. NK1-12</name>
    <dbReference type="NCBI Taxonomy" id="2547451"/>
    <lineage>
        <taxon>Bacteria</taxon>
        <taxon>Bacillati</taxon>
        <taxon>Cyanobacteriota</taxon>
        <taxon>Cyanophyceae</taxon>
        <taxon>Leptolyngbyales</taxon>
        <taxon>Leptolyngbyaceae</taxon>
        <taxon>Leptolyngbya group</taxon>
        <taxon>Leptolyngbya</taxon>
    </lineage>
</organism>
<comment type="similarity">
    <text evidence="1">Belongs to the CapA family.</text>
</comment>
<proteinExistence type="inferred from homology"/>
<feature type="domain" description="Capsule synthesis protein CapA" evidence="3">
    <location>
        <begin position="293"/>
        <end position="631"/>
    </location>
</feature>
<feature type="compositionally biased region" description="Polar residues" evidence="2">
    <location>
        <begin position="340"/>
        <end position="366"/>
    </location>
</feature>
<protein>
    <submittedName>
        <fullName evidence="4">CapA family protein</fullName>
    </submittedName>
</protein>
<feature type="region of interest" description="Disordered" evidence="2">
    <location>
        <begin position="340"/>
        <end position="458"/>
    </location>
</feature>
<evidence type="ECO:0000259" key="3">
    <source>
        <dbReference type="SMART" id="SM00854"/>
    </source>
</evidence>
<dbReference type="Gene3D" id="3.60.21.10">
    <property type="match status" value="1"/>
</dbReference>
<sequence length="738" mass="80171">MTNLDSTWQASVIKLAQSGNSRAIAFWLNRYLVPQGICAQVETHPSDGLLLRVVCRQVPDGDRLVRFICHRLCKLDSPAIQRVQITAQMVGSPQILWQKSARIIPPSERQNRQQSTGNVYAFPQSAQAPTTSTPTASSEHAPQPAGSDRSSQLGLRFRCLPTHWTSISRFWQKPGQKTGQKSGPSATQIKFSLSNLQTTALELTDRSIHWFMQQKPATRAVMLGGSAVAAFLLGCSFELAGYYANPSAFQQSKATLTRMLRSSAVLTGSVKTSSERIPVIQQPVLNPDDPTVSLIFTNSATLTRVPTSQLTPAPVSPSPVPLVTTIESYRLADMIVTNLNNPLGPTASEQPAEQKSQTEGQTSQAESLPKATEESEALSADAEPDAEPNMRANPEDDGLAPTDEMVLTGLPEDDTTDGLTGSDSEIERAKYATENSDGSEAEAEQAATEDASRLRRKSKPLMPQELLANGIDVVNVASNAVVVEGIDPLTQTLELLKQNGIHAVGAGEDLPSARRPQIFDVKGQRIAYLGYSDSATRPVSAGTAGINVGVSQQMEEDIKAIRDQVDWIVVSLNWNRELRAYPEEWQVKLAHAAIDQGADLVVGYDANVTQGAEIYNGRPIVYSLGSSVDEYNDKPAGNYDTVALKVSLKEHMMELEFLPIQVKRGQAEVAKGELQKTLLQYMEQASSLFDHPLRSSTSLNSQLRLSLPSAPDAEMQTDPFISYPESPAATEAKPQEPQ</sequence>
<dbReference type="AlphaFoldDB" id="A0AA96WGV0"/>
<dbReference type="PANTHER" id="PTHR33393:SF13">
    <property type="entry name" value="PGA BIOSYNTHESIS PROTEIN CAPA"/>
    <property type="match status" value="1"/>
</dbReference>
<dbReference type="RefSeq" id="WP_316430098.1">
    <property type="nucleotide sequence ID" value="NZ_CP053586.1"/>
</dbReference>
<accession>A0AA96WGV0</accession>
<dbReference type="InterPro" id="IPR052169">
    <property type="entry name" value="CW_Biosynth-Accessory"/>
</dbReference>
<dbReference type="InterPro" id="IPR029052">
    <property type="entry name" value="Metallo-depent_PP-like"/>
</dbReference>
<feature type="compositionally biased region" description="Low complexity" evidence="2">
    <location>
        <begin position="124"/>
        <end position="142"/>
    </location>
</feature>
<dbReference type="SMART" id="SM00854">
    <property type="entry name" value="PGA_cap"/>
    <property type="match status" value="1"/>
</dbReference>